<organism evidence="1 2">
    <name type="scientific">Rhizobium leucaenae</name>
    <dbReference type="NCBI Taxonomy" id="29450"/>
    <lineage>
        <taxon>Bacteria</taxon>
        <taxon>Pseudomonadati</taxon>
        <taxon>Pseudomonadota</taxon>
        <taxon>Alphaproteobacteria</taxon>
        <taxon>Hyphomicrobiales</taxon>
        <taxon>Rhizobiaceae</taxon>
        <taxon>Rhizobium/Agrobacterium group</taxon>
        <taxon>Rhizobium</taxon>
    </lineage>
</organism>
<evidence type="ECO:0008006" key="3">
    <source>
        <dbReference type="Google" id="ProtNLM"/>
    </source>
</evidence>
<dbReference type="AlphaFoldDB" id="A0A7W7EIM2"/>
<dbReference type="Proteomes" id="UP000543836">
    <property type="component" value="Unassembled WGS sequence"/>
</dbReference>
<dbReference type="NCBIfam" id="NF047703">
    <property type="entry name" value="slr1658_superfam"/>
    <property type="match status" value="1"/>
</dbReference>
<evidence type="ECO:0000313" key="1">
    <source>
        <dbReference type="EMBL" id="MBB4566895.1"/>
    </source>
</evidence>
<comment type="caution">
    <text evidence="1">The sequence shown here is derived from an EMBL/GenBank/DDBJ whole genome shotgun (WGS) entry which is preliminary data.</text>
</comment>
<protein>
    <recommendedName>
        <fullName evidence="3">ATP-binding protein</fullName>
    </recommendedName>
</protein>
<gene>
    <name evidence="1" type="ORF">GGE60_000996</name>
</gene>
<dbReference type="RefSeq" id="WP_028750332.1">
    <property type="nucleotide sequence ID" value="NZ_JACIIG010000002.1"/>
</dbReference>
<keyword evidence="2" id="KW-1185">Reference proteome</keyword>
<name>A0A7W7EIM2_9HYPH</name>
<dbReference type="InterPro" id="IPR058084">
    <property type="entry name" value="Slr1658-like"/>
</dbReference>
<proteinExistence type="predicted"/>
<dbReference type="OrthoDB" id="5488639at2"/>
<sequence length="189" mass="21118">MATVVFGLEDLVRDGSGDSSTFLRLLDGPLALSWSHCSMTSDFIAEITALRYRRLRQVYHQVRHDIGYVANELIENAVKFRVSGEIGISASIEGRRFRMRVSNLIDNENAARFQHLLAEITNDNPSDLLIQQIERNAASTFGTESGLGLLTLMSDYEADLAWTFDSKRPNGPTHLETYASLPIPSIQND</sequence>
<reference evidence="1 2" key="1">
    <citation type="submission" date="2020-08" db="EMBL/GenBank/DDBJ databases">
        <title>Genomic Encyclopedia of Type Strains, Phase IV (KMG-V): Genome sequencing to study the core and pangenomes of soil and plant-associated prokaryotes.</title>
        <authorList>
            <person name="Whitman W."/>
        </authorList>
    </citation>
    <scope>NUCLEOTIDE SEQUENCE [LARGE SCALE GENOMIC DNA]</scope>
    <source>
        <strain evidence="1 2">SEMIA 492</strain>
    </source>
</reference>
<accession>A0A7W7EIM2</accession>
<dbReference type="EMBL" id="JACIIG010000002">
    <property type="protein sequence ID" value="MBB4566895.1"/>
    <property type="molecule type" value="Genomic_DNA"/>
</dbReference>
<evidence type="ECO:0000313" key="2">
    <source>
        <dbReference type="Proteomes" id="UP000543836"/>
    </source>
</evidence>